<evidence type="ECO:0000256" key="3">
    <source>
        <dbReference type="ARBA" id="ARBA00022536"/>
    </source>
</evidence>
<dbReference type="CDD" id="cd00033">
    <property type="entry name" value="CCP"/>
    <property type="match status" value="1"/>
</dbReference>
<keyword evidence="13" id="KW-0391">Immunity</keyword>
<dbReference type="InterPro" id="IPR000859">
    <property type="entry name" value="CUB_dom"/>
</dbReference>
<gene>
    <name evidence="20" type="ORF">E1301_Tti002517</name>
</gene>
<proteinExistence type="predicted"/>
<dbReference type="CDD" id="cd00054">
    <property type="entry name" value="EGF_CA"/>
    <property type="match status" value="1"/>
</dbReference>
<dbReference type="Pfam" id="PF00084">
    <property type="entry name" value="Sushi"/>
    <property type="match status" value="2"/>
</dbReference>
<evidence type="ECO:0000256" key="12">
    <source>
        <dbReference type="ARBA" id="ARBA00022825"/>
    </source>
</evidence>
<dbReference type="Gene3D" id="2.40.10.10">
    <property type="entry name" value="Trypsin-like serine proteases"/>
    <property type="match status" value="2"/>
</dbReference>
<dbReference type="SUPFAM" id="SSF49854">
    <property type="entry name" value="Spermadhesin, CUB domain"/>
    <property type="match status" value="2"/>
</dbReference>
<evidence type="ECO:0000256" key="10">
    <source>
        <dbReference type="ARBA" id="ARBA00022801"/>
    </source>
</evidence>
<evidence type="ECO:0000256" key="15">
    <source>
        <dbReference type="PROSITE-ProRule" id="PRU00059"/>
    </source>
</evidence>
<keyword evidence="10" id="KW-0378">Hydrolase</keyword>
<feature type="domain" description="CUB" evidence="17">
    <location>
        <begin position="89"/>
        <end position="203"/>
    </location>
</feature>
<keyword evidence="5 16" id="KW-0768">Sushi</keyword>
<dbReference type="PROSITE" id="PS50240">
    <property type="entry name" value="TRYPSIN_DOM"/>
    <property type="match status" value="1"/>
</dbReference>
<dbReference type="AlphaFoldDB" id="A0A5A9NDQ9"/>
<evidence type="ECO:0000256" key="14">
    <source>
        <dbReference type="ARBA" id="ARBA00023157"/>
    </source>
</evidence>
<dbReference type="InterPro" id="IPR049883">
    <property type="entry name" value="NOTCH1_EGF-like"/>
</dbReference>
<dbReference type="Pfam" id="PF00089">
    <property type="entry name" value="Trypsin"/>
    <property type="match status" value="1"/>
</dbReference>
<comment type="caution">
    <text evidence="16">Lacks conserved residue(s) required for the propagation of feature annotation.</text>
</comment>
<dbReference type="InterPro" id="IPR001254">
    <property type="entry name" value="Trypsin_dom"/>
</dbReference>
<reference evidence="20 21" key="1">
    <citation type="journal article" date="2019" name="Mol. Ecol. Resour.">
        <title>Chromosome-level genome assembly of Triplophysa tibetana, a fish adapted to the harsh high-altitude environment of the Tibetan Plateau.</title>
        <authorList>
            <person name="Yang X."/>
            <person name="Liu H."/>
            <person name="Ma Z."/>
            <person name="Zou Y."/>
            <person name="Zou M."/>
            <person name="Mao Y."/>
            <person name="Li X."/>
            <person name="Wang H."/>
            <person name="Chen T."/>
            <person name="Wang W."/>
            <person name="Yang R."/>
        </authorList>
    </citation>
    <scope>NUCLEOTIDE SEQUENCE [LARGE SCALE GENOMIC DNA]</scope>
    <source>
        <strain evidence="20">TTIB1903HZAU</strain>
        <tissue evidence="20">Muscle</tissue>
    </source>
</reference>
<keyword evidence="6 20" id="KW-0645">Protease</keyword>
<keyword evidence="8" id="KW-0732">Signal</keyword>
<dbReference type="SMART" id="SM00020">
    <property type="entry name" value="Tryp_SPc"/>
    <property type="match status" value="1"/>
</dbReference>
<dbReference type="SUPFAM" id="SSF57535">
    <property type="entry name" value="Complement control module/SCR domain"/>
    <property type="match status" value="2"/>
</dbReference>
<dbReference type="InterPro" id="IPR035914">
    <property type="entry name" value="Sperma_CUB_dom_sf"/>
</dbReference>
<comment type="caution">
    <text evidence="20">The sequence shown here is derived from an EMBL/GenBank/DDBJ whole genome shotgun (WGS) entry which is preliminary data.</text>
</comment>
<feature type="domain" description="Sushi" evidence="19">
    <location>
        <begin position="323"/>
        <end position="388"/>
    </location>
</feature>
<evidence type="ECO:0000259" key="19">
    <source>
        <dbReference type="PROSITE" id="PS50923"/>
    </source>
</evidence>
<evidence type="ECO:0000256" key="7">
    <source>
        <dbReference type="ARBA" id="ARBA00022723"/>
    </source>
</evidence>
<keyword evidence="12" id="KW-0720">Serine protease</keyword>
<evidence type="ECO:0000256" key="2">
    <source>
        <dbReference type="ARBA" id="ARBA00022525"/>
    </source>
</evidence>
<organism evidence="20 21">
    <name type="scientific">Triplophysa tibetana</name>
    <dbReference type="NCBI Taxonomy" id="1572043"/>
    <lineage>
        <taxon>Eukaryota</taxon>
        <taxon>Metazoa</taxon>
        <taxon>Chordata</taxon>
        <taxon>Craniata</taxon>
        <taxon>Vertebrata</taxon>
        <taxon>Euteleostomi</taxon>
        <taxon>Actinopterygii</taxon>
        <taxon>Neopterygii</taxon>
        <taxon>Teleostei</taxon>
        <taxon>Ostariophysi</taxon>
        <taxon>Cypriniformes</taxon>
        <taxon>Nemacheilidae</taxon>
        <taxon>Triplophysa</taxon>
    </lineage>
</organism>
<dbReference type="SUPFAM" id="SSF50494">
    <property type="entry name" value="Trypsin-like serine proteases"/>
    <property type="match status" value="1"/>
</dbReference>
<feature type="domain" description="CUB" evidence="17">
    <location>
        <begin position="250"/>
        <end position="325"/>
    </location>
</feature>
<dbReference type="Pfam" id="PF07645">
    <property type="entry name" value="EGF_CA"/>
    <property type="match status" value="1"/>
</dbReference>
<name>A0A5A9NDQ9_9TELE</name>
<sequence length="707" mass="79181">MTLVKTLSLLPEPVPSVTGRVSMVTGILHPFLIFKSPYGYFRSLVGLWPSTKSAALTRRSAPMTTSEVSGTRNGASVSLVLVLLLPLASGLALSGLFGSLTSPNFPNAYPNNQVVAWNITGPQGHRLRLYFHYFNLEPSHHCEYDYLQVFSESNETVRFCGDYGDDPKNTVIYSATNTMSVVFRSDYSNEDRFTGFQAFYSAEDIDECLDTVDGEPACDHNCHNYVGGFYCTCRLGYKLHADKRHCPAACSGQVFHKRSGELSSPEYPGVYPKMSQCDYTISLMEGFQVTLDFQDPFDVETHPENPCPYDILETSPLPCFIAKPCPKPVAPKHGRIHPLQPRYIMTDMFNVTCDLGYELNLGEESLTFYQATCLRGGFWNGPMPECIIMNCGEPVQIHEGSVKFNTTIYQSVMEYSCNEFYTMEAGTNGLYTCAHDGYWRDALGGKRLPKCIPICGKSKETLSRVIKGKNAEKNDCPWQAMILVGARFLGGASLLSDDWALTAAHVLHSYQDATNLKLKMGIVNYRDAEAVVAIPEKIFIHPEYHHDNFQYNNDIALIKLENKVRVSGTVMPVCLPGKDERFLLRADNFGKVSGWGVRNPHVSRIQSLRLQYAHIPVADFENCKAKYESTQIDKGKLIVTENMMCAGQSIMPQKTLLLTDLYRLKLWSRLSGGEYITQLICLHPWSELGDVKAGWSQCHRSSTVTLY</sequence>
<dbReference type="SMART" id="SM00042">
    <property type="entry name" value="CUB"/>
    <property type="match status" value="2"/>
</dbReference>
<dbReference type="PANTHER" id="PTHR24255:SF10">
    <property type="entry name" value="MANNAN-BINDING LECTIN SERINE PROTEASE 2"/>
    <property type="match status" value="1"/>
</dbReference>
<dbReference type="InterPro" id="IPR000742">
    <property type="entry name" value="EGF"/>
</dbReference>
<dbReference type="PROSITE" id="PS01180">
    <property type="entry name" value="CUB"/>
    <property type="match status" value="2"/>
</dbReference>
<evidence type="ECO:0000313" key="20">
    <source>
        <dbReference type="EMBL" id="KAA0707196.1"/>
    </source>
</evidence>
<dbReference type="Gene3D" id="2.60.120.290">
    <property type="entry name" value="Spermadhesin, CUB domain"/>
    <property type="match status" value="2"/>
</dbReference>
<dbReference type="InterPro" id="IPR001314">
    <property type="entry name" value="Peptidase_S1A"/>
</dbReference>
<feature type="domain" description="Sushi" evidence="19">
    <location>
        <begin position="389"/>
        <end position="453"/>
    </location>
</feature>
<dbReference type="PROSITE" id="PS50923">
    <property type="entry name" value="SUSHI"/>
    <property type="match status" value="2"/>
</dbReference>
<dbReference type="CDD" id="cd00041">
    <property type="entry name" value="CUB"/>
    <property type="match status" value="2"/>
</dbReference>
<dbReference type="Proteomes" id="UP000324632">
    <property type="component" value="Chromosome 20"/>
</dbReference>
<dbReference type="PROSITE" id="PS01186">
    <property type="entry name" value="EGF_2"/>
    <property type="match status" value="1"/>
</dbReference>
<accession>A0A5A9NDQ9</accession>
<dbReference type="EMBL" id="SOYY01000020">
    <property type="protein sequence ID" value="KAA0707196.1"/>
    <property type="molecule type" value="Genomic_DNA"/>
</dbReference>
<protein>
    <submittedName>
        <fullName evidence="20">Mannan-binding lectin serine protease 2</fullName>
    </submittedName>
</protein>
<dbReference type="GO" id="GO:0045087">
    <property type="term" value="P:innate immune response"/>
    <property type="evidence" value="ECO:0007669"/>
    <property type="project" value="UniProtKB-KW"/>
</dbReference>
<dbReference type="GO" id="GO:0004252">
    <property type="term" value="F:serine-type endopeptidase activity"/>
    <property type="evidence" value="ECO:0007669"/>
    <property type="project" value="InterPro"/>
</dbReference>
<evidence type="ECO:0000259" key="18">
    <source>
        <dbReference type="PROSITE" id="PS50240"/>
    </source>
</evidence>
<dbReference type="InterPro" id="IPR009003">
    <property type="entry name" value="Peptidase_S1_PA"/>
</dbReference>
<keyword evidence="14 15" id="KW-1015">Disulfide bond</keyword>
<evidence type="ECO:0000313" key="21">
    <source>
        <dbReference type="Proteomes" id="UP000324632"/>
    </source>
</evidence>
<keyword evidence="2" id="KW-0964">Secreted</keyword>
<keyword evidence="21" id="KW-1185">Reference proteome</keyword>
<dbReference type="CDD" id="cd00190">
    <property type="entry name" value="Tryp_SPc"/>
    <property type="match status" value="1"/>
</dbReference>
<dbReference type="Gene3D" id="2.10.25.10">
    <property type="entry name" value="Laminin"/>
    <property type="match status" value="1"/>
</dbReference>
<evidence type="ECO:0000256" key="16">
    <source>
        <dbReference type="PROSITE-ProRule" id="PRU00302"/>
    </source>
</evidence>
<keyword evidence="3" id="KW-0245">EGF-like domain</keyword>
<evidence type="ECO:0000256" key="9">
    <source>
        <dbReference type="ARBA" id="ARBA00022737"/>
    </source>
</evidence>
<dbReference type="FunFam" id="2.10.25.10:FF:000059">
    <property type="entry name" value="Mannan-binding lectin serine protease 1"/>
    <property type="match status" value="1"/>
</dbReference>
<keyword evidence="11" id="KW-0068">Autocatalytic cleavage</keyword>
<dbReference type="PROSITE" id="PS01187">
    <property type="entry name" value="EGF_CA"/>
    <property type="match status" value="1"/>
</dbReference>
<evidence type="ECO:0000256" key="1">
    <source>
        <dbReference type="ARBA" id="ARBA00004613"/>
    </source>
</evidence>
<dbReference type="FunFam" id="2.10.70.10:FF:000016">
    <property type="entry name" value="Mannan-binding lectin serine protease 1"/>
    <property type="match status" value="1"/>
</dbReference>
<dbReference type="PANTHER" id="PTHR24255">
    <property type="entry name" value="COMPLEMENT COMPONENT 1, S SUBCOMPONENT-RELATED"/>
    <property type="match status" value="1"/>
</dbReference>
<comment type="subcellular location">
    <subcellularLocation>
        <location evidence="1">Secreted</location>
    </subcellularLocation>
</comment>
<dbReference type="FunFam" id="2.60.120.290:FF:000012">
    <property type="entry name" value="mannan-binding lectin serine protease 1 isoform X1"/>
    <property type="match status" value="1"/>
</dbReference>
<keyword evidence="4" id="KW-0399">Innate immunity</keyword>
<evidence type="ECO:0000259" key="17">
    <source>
        <dbReference type="PROSITE" id="PS01180"/>
    </source>
</evidence>
<dbReference type="InterPro" id="IPR001881">
    <property type="entry name" value="EGF-like_Ca-bd_dom"/>
</dbReference>
<evidence type="ECO:0000256" key="4">
    <source>
        <dbReference type="ARBA" id="ARBA00022588"/>
    </source>
</evidence>
<dbReference type="InterPro" id="IPR000436">
    <property type="entry name" value="Sushi_SCR_CCP_dom"/>
</dbReference>
<dbReference type="SMART" id="SM00032">
    <property type="entry name" value="CCP"/>
    <property type="match status" value="2"/>
</dbReference>
<dbReference type="SUPFAM" id="SSF57196">
    <property type="entry name" value="EGF/Laminin"/>
    <property type="match status" value="1"/>
</dbReference>
<evidence type="ECO:0000256" key="6">
    <source>
        <dbReference type="ARBA" id="ARBA00022670"/>
    </source>
</evidence>
<evidence type="ECO:0000256" key="8">
    <source>
        <dbReference type="ARBA" id="ARBA00022729"/>
    </source>
</evidence>
<dbReference type="GO" id="GO:0005509">
    <property type="term" value="F:calcium ion binding"/>
    <property type="evidence" value="ECO:0007669"/>
    <property type="project" value="InterPro"/>
</dbReference>
<dbReference type="PRINTS" id="PR00722">
    <property type="entry name" value="CHYMOTRYPSIN"/>
</dbReference>
<dbReference type="GO" id="GO:0006508">
    <property type="term" value="P:proteolysis"/>
    <property type="evidence" value="ECO:0007669"/>
    <property type="project" value="UniProtKB-KW"/>
</dbReference>
<evidence type="ECO:0000256" key="5">
    <source>
        <dbReference type="ARBA" id="ARBA00022659"/>
    </source>
</evidence>
<feature type="disulfide bond" evidence="15">
    <location>
        <begin position="250"/>
        <end position="277"/>
    </location>
</feature>
<evidence type="ECO:0000256" key="11">
    <source>
        <dbReference type="ARBA" id="ARBA00022813"/>
    </source>
</evidence>
<keyword evidence="7" id="KW-0479">Metal-binding</keyword>
<feature type="domain" description="Peptidase S1" evidence="18">
    <location>
        <begin position="465"/>
        <end position="707"/>
    </location>
</feature>
<dbReference type="GO" id="GO:0005615">
    <property type="term" value="C:extracellular space"/>
    <property type="evidence" value="ECO:0007669"/>
    <property type="project" value="TreeGrafter"/>
</dbReference>
<dbReference type="Gene3D" id="2.10.70.10">
    <property type="entry name" value="Complement Module, domain 1"/>
    <property type="match status" value="2"/>
</dbReference>
<dbReference type="InterPro" id="IPR018097">
    <property type="entry name" value="EGF_Ca-bd_CS"/>
</dbReference>
<evidence type="ECO:0000256" key="13">
    <source>
        <dbReference type="ARBA" id="ARBA00022859"/>
    </source>
</evidence>
<dbReference type="InterPro" id="IPR035976">
    <property type="entry name" value="Sushi/SCR/CCP_sf"/>
</dbReference>
<dbReference type="SMART" id="SM00179">
    <property type="entry name" value="EGF_CA"/>
    <property type="match status" value="1"/>
</dbReference>
<dbReference type="InterPro" id="IPR043504">
    <property type="entry name" value="Peptidase_S1_PA_chymotrypsin"/>
</dbReference>
<keyword evidence="9" id="KW-0677">Repeat</keyword>
<dbReference type="Pfam" id="PF00431">
    <property type="entry name" value="CUB"/>
    <property type="match status" value="2"/>
</dbReference>